<dbReference type="EMBL" id="ACFC01000004">
    <property type="protein sequence ID" value="EEE07404.1"/>
    <property type="molecule type" value="Genomic_DNA"/>
</dbReference>
<protein>
    <submittedName>
        <fullName evidence="1">Uncharacterized protein</fullName>
    </submittedName>
</protein>
<name>B9BP86_9BURK</name>
<evidence type="ECO:0000313" key="1">
    <source>
        <dbReference type="EMBL" id="EEE07404.1"/>
    </source>
</evidence>
<proteinExistence type="predicted"/>
<comment type="caution">
    <text evidence="1">The sequence shown here is derived from an EMBL/GenBank/DDBJ whole genome shotgun (WGS) entry which is preliminary data.</text>
</comment>
<accession>B9BP86</accession>
<dbReference type="Proteomes" id="UP000004535">
    <property type="component" value="Unassembled WGS sequence"/>
</dbReference>
<sequence>MQSGACGPCRPIRIKCQSIPKCDGSGLGSTGRYGVAR</sequence>
<reference evidence="1 2" key="1">
    <citation type="journal article" date="2012" name="J. Bacteriol.">
        <title>Draft Genome Sequence Determination for Cystic Fibrosis and Chronic Granulomatous Disease Burkholderia multivorans Isolates.</title>
        <authorList>
            <person name="Varga J.J."/>
            <person name="Losada L."/>
            <person name="Zelazny A.M."/>
            <person name="Brinkac L."/>
            <person name="Harkins D."/>
            <person name="Radune D."/>
            <person name="Hostetler J."/>
            <person name="Sampaio E.P."/>
            <person name="Ronning C.M."/>
            <person name="Nierman W.C."/>
            <person name="Greenberg D.E."/>
            <person name="Holland S.M."/>
            <person name="Goldberg J.B."/>
        </authorList>
    </citation>
    <scope>NUCLEOTIDE SEQUENCE [LARGE SCALE GENOMIC DNA]</scope>
    <source>
        <strain evidence="1 2">CGD2</strain>
    </source>
</reference>
<evidence type="ECO:0000313" key="2">
    <source>
        <dbReference type="Proteomes" id="UP000004535"/>
    </source>
</evidence>
<dbReference type="AlphaFoldDB" id="B9BP86"/>
<organism evidence="1 2">
    <name type="scientific">Burkholderia multivorans CGD2</name>
    <dbReference type="NCBI Taxonomy" id="513052"/>
    <lineage>
        <taxon>Bacteria</taxon>
        <taxon>Pseudomonadati</taxon>
        <taxon>Pseudomonadota</taxon>
        <taxon>Betaproteobacteria</taxon>
        <taxon>Burkholderiales</taxon>
        <taxon>Burkholderiaceae</taxon>
        <taxon>Burkholderia</taxon>
        <taxon>Burkholderia cepacia complex</taxon>
    </lineage>
</organism>
<gene>
    <name evidence="1" type="ORF">BURMUCGD2_6507</name>
</gene>